<evidence type="ECO:0000313" key="1">
    <source>
        <dbReference type="EMBL" id="QFR57965.1"/>
    </source>
</evidence>
<protein>
    <submittedName>
        <fullName evidence="1">Uncharacterized protein</fullName>
    </submittedName>
</protein>
<reference evidence="2" key="1">
    <citation type="submission" date="2019-06" db="EMBL/GenBank/DDBJ databases">
        <title>Complete genome sequence of Stenotrophomonas phage Moby.</title>
        <authorList>
            <person name="Vicary A."/>
            <person name="Newkirk H."/>
            <person name="Moreland R."/>
            <person name="Liu M."/>
            <person name="Ramsey J."/>
            <person name="Gonzalez C.F."/>
            <person name="Leavitt J."/>
        </authorList>
    </citation>
    <scope>NUCLEOTIDE SEQUENCE [LARGE SCALE GENOMIC DNA]</scope>
</reference>
<sequence length="93" mass="10771">MKIDLTHEEIDELFDLIEDSDAGWTPVHQTILRKLQDVIDSRVYEVCKDDGVDTYVITEAPTRIAAFRIVKELENAPPSLTGNRYFYRIKEEA</sequence>
<dbReference type="EMBL" id="MN095772">
    <property type="protein sequence ID" value="QFR57965.1"/>
    <property type="molecule type" value="Genomic_DNA"/>
</dbReference>
<proteinExistence type="predicted"/>
<organism evidence="1 2">
    <name type="scientific">Stenotrophomonas phage Moby</name>
    <dbReference type="NCBI Taxonomy" id="2601680"/>
    <lineage>
        <taxon>Viruses</taxon>
        <taxon>Duplodnaviria</taxon>
        <taxon>Heunggongvirae</taxon>
        <taxon>Uroviricota</taxon>
        <taxon>Caudoviricetes</taxon>
        <taxon>Menderavirus</taxon>
        <taxon>Menderavirus moby</taxon>
    </lineage>
</organism>
<keyword evidence="2" id="KW-1185">Reference proteome</keyword>
<name>A0A5P8PMU6_9CAUD</name>
<evidence type="ECO:0000313" key="2">
    <source>
        <dbReference type="Proteomes" id="UP000325424"/>
    </source>
</evidence>
<accession>A0A5P8PMU6</accession>
<dbReference type="Proteomes" id="UP000325424">
    <property type="component" value="Segment"/>
</dbReference>
<gene>
    <name evidence="1" type="ORF">CPT_Moby_240</name>
</gene>